<reference evidence="3" key="1">
    <citation type="journal article" date="2009" name="PLoS Genet.">
        <title>Organised genome dynamics in the Escherichia coli species results in highly diverse adaptive paths.</title>
        <authorList>
            <person name="Touchon M."/>
            <person name="Hoede C."/>
            <person name="Tenaillon O."/>
            <person name="Barbe V."/>
            <person name="Baeriswyl S."/>
            <person name="Bidet P."/>
            <person name="Bingen E."/>
            <person name="Bonacorsi S."/>
            <person name="Bouchier C."/>
            <person name="Bouvet O."/>
            <person name="Calteau A."/>
            <person name="Chiapello H."/>
            <person name="Clermont O."/>
            <person name="Cruveiller S."/>
            <person name="Danchin A."/>
            <person name="Diard M."/>
            <person name="Dossat C."/>
            <person name="Karoui M.E."/>
            <person name="Frapy E."/>
            <person name="Garry L."/>
            <person name="Ghigo J.M."/>
            <person name="Gilles A.M."/>
            <person name="Johnson J."/>
            <person name="Le Bouguenec C."/>
            <person name="Lescat M."/>
            <person name="Mangenot S."/>
            <person name="Martinez-Jehanne V."/>
            <person name="Matic I."/>
            <person name="Nassif X."/>
            <person name="Oztas S."/>
            <person name="Petit M.A."/>
            <person name="Pichon C."/>
            <person name="Rouy Z."/>
            <person name="Ruf C.S."/>
            <person name="Schneider D."/>
            <person name="Tourret J."/>
            <person name="Vacherie B."/>
            <person name="Vallenet D."/>
            <person name="Medigue C."/>
            <person name="Rocha E.P.C."/>
            <person name="Denamur E."/>
        </authorList>
    </citation>
    <scope>NUCLEOTIDE SEQUENCE [LARGE SCALE GENOMIC DNA]</scope>
    <source>
        <strain evidence="3">ATCC 35469 / DSM 13698 / BCRC 15582 / CCUG 18766 / IAM 14443 / JCM 21226 / LMG 7866 / NBRC 102419 / NCTC 12128 / CDC 0568-73</strain>
    </source>
</reference>
<gene>
    <name evidence="2" type="ordered locus">EFER_3359</name>
</gene>
<dbReference type="EMBL" id="CU928158">
    <property type="protein sequence ID" value="CAQ90837.1"/>
    <property type="molecule type" value="Genomic_DNA"/>
</dbReference>
<evidence type="ECO:0000259" key="1">
    <source>
        <dbReference type="Pfam" id="PF25319"/>
    </source>
</evidence>
<dbReference type="HOGENOM" id="CLU_117126_0_0_6"/>
<proteinExistence type="predicted"/>
<dbReference type="InterPro" id="IPR057522">
    <property type="entry name" value="HofO_C"/>
</dbReference>
<evidence type="ECO:0000313" key="2">
    <source>
        <dbReference type="EMBL" id="CAQ90837.1"/>
    </source>
</evidence>
<organism evidence="2 3">
    <name type="scientific">Escherichia fergusonii (strain ATCC 35469 / DSM 13698 / CCUG 18766 / IAM 14443 / JCM 21226 / LMG 7866 / NBRC 102419 / NCTC 12128 / CDC 0568-73)</name>
    <dbReference type="NCBI Taxonomy" id="585054"/>
    <lineage>
        <taxon>Bacteria</taxon>
        <taxon>Pseudomonadati</taxon>
        <taxon>Pseudomonadota</taxon>
        <taxon>Gammaproteobacteria</taxon>
        <taxon>Enterobacterales</taxon>
        <taxon>Enterobacteriaceae</taxon>
        <taxon>Escherichia</taxon>
    </lineage>
</organism>
<dbReference type="Pfam" id="PF25319">
    <property type="entry name" value="HofO"/>
    <property type="match status" value="1"/>
</dbReference>
<sequence length="202" mass="22947">MGWRQILLRSLHWNRCCAVTLHFCLSIPGQHNRMLRGDGNLSTSYSGETTMNTFFDFWCATSPRLRLICWGLWVIALCGLSRIALSPPVENGRDAQSRLHQANLLQWRTLHKIAGSADEQRLVSDDNALPFSPFDFQQAEMQLVSWQPSAEGGELALKGPWSAIPPVFRQLAERQMRITQFTLDPDENGLRITLLLERLNDG</sequence>
<keyword evidence="3" id="KW-1185">Reference proteome</keyword>
<name>B7LS94_ESCF3</name>
<protein>
    <recommendedName>
        <fullName evidence="1">DNA utilization protein HofO C-terminal domain-containing protein</fullName>
    </recommendedName>
</protein>
<feature type="domain" description="DNA utilization protein HofO C-terminal" evidence="1">
    <location>
        <begin position="131"/>
        <end position="198"/>
    </location>
</feature>
<dbReference type="Proteomes" id="UP000000745">
    <property type="component" value="Chromosome"/>
</dbReference>
<dbReference type="AlphaFoldDB" id="B7LS94"/>
<dbReference type="KEGG" id="efe:EFER_3359"/>
<accession>B7LS94</accession>
<evidence type="ECO:0000313" key="3">
    <source>
        <dbReference type="Proteomes" id="UP000000745"/>
    </source>
</evidence>